<dbReference type="PANTHER" id="PTHR12792">
    <property type="entry name" value="EXTRA SPINDLE POLES 1-RELATED"/>
    <property type="match status" value="1"/>
</dbReference>
<keyword evidence="6" id="KW-1185">Reference proteome</keyword>
<evidence type="ECO:0000313" key="7">
    <source>
        <dbReference type="RefSeq" id="XP_004508826.1"/>
    </source>
</evidence>
<dbReference type="eggNOG" id="KOG1849">
    <property type="taxonomic scope" value="Eukaryota"/>
</dbReference>
<dbReference type="RefSeq" id="XP_012573582.1">
    <property type="nucleotide sequence ID" value="XM_012718128.2"/>
</dbReference>
<evidence type="ECO:0000256" key="1">
    <source>
        <dbReference type="ARBA" id="ARBA00000451"/>
    </source>
</evidence>
<sequence length="153" mass="16856">MYLYMWHGCGSHLLAYDAIKKLEKCPAAFLMGCDSGAYVLNGSYAPICTPTSYLCAGSSFVVANLWTVTSCYVDKTIRTMFTDMLKARSDWSSKGKELEHKNYKSTIGAMVSIARNSHALLLGAGTVCFGLPTTICRKKNVASSNPNKRRKLY</sequence>
<dbReference type="EC" id="3.4.22.49" evidence="2"/>
<dbReference type="RefSeq" id="XP_073226941.1">
    <property type="nucleotide sequence ID" value="XM_073370840.1"/>
</dbReference>
<evidence type="ECO:0000256" key="3">
    <source>
        <dbReference type="ARBA" id="ARBA00022801"/>
    </source>
</evidence>
<dbReference type="GO" id="GO:0006508">
    <property type="term" value="P:proteolysis"/>
    <property type="evidence" value="ECO:0007669"/>
    <property type="project" value="InterPro"/>
</dbReference>
<dbReference type="GO" id="GO:0005737">
    <property type="term" value="C:cytoplasm"/>
    <property type="evidence" value="ECO:0007669"/>
    <property type="project" value="TreeGrafter"/>
</dbReference>
<dbReference type="OrthoDB" id="1035996at2759"/>
<gene>
    <name evidence="7 8 9" type="primary">LOC101507639</name>
</gene>
<dbReference type="RefSeq" id="XP_027192775.1">
    <property type="nucleotide sequence ID" value="XM_027336974.1"/>
</dbReference>
<dbReference type="PANTHER" id="PTHR12792:SF0">
    <property type="entry name" value="SEPARIN"/>
    <property type="match status" value="1"/>
</dbReference>
<dbReference type="InterPro" id="IPR005314">
    <property type="entry name" value="Peptidase_C50"/>
</dbReference>
<dbReference type="GO" id="GO:0005634">
    <property type="term" value="C:nucleus"/>
    <property type="evidence" value="ECO:0007669"/>
    <property type="project" value="InterPro"/>
</dbReference>
<dbReference type="Proteomes" id="UP000087171">
    <property type="component" value="Chromosome Ca7"/>
</dbReference>
<accession>A0A1S2YRL9</accession>
<name>A0A1S2YRL9_CICAR</name>
<dbReference type="AlphaFoldDB" id="A0A1S2YRL9"/>
<comment type="catalytic activity">
    <reaction evidence="1">
        <text>All bonds known to be hydrolyzed by this endopeptidase have arginine in P1 and an acidic residue in P4. P6 is often occupied by an acidic residue or by a hydroxy-amino-acid residue, the phosphorylation of which enhances cleavage.</text>
        <dbReference type="EC" id="3.4.22.49"/>
    </reaction>
</comment>
<reference evidence="7 8" key="2">
    <citation type="submission" date="2023-09" db="UniProtKB">
        <authorList>
            <consortium name="RefSeq"/>
        </authorList>
    </citation>
    <scope>IDENTIFICATION</scope>
    <source>
        <tissue evidence="7 8">Etiolated seedlings</tissue>
    </source>
</reference>
<dbReference type="GO" id="GO:0004197">
    <property type="term" value="F:cysteine-type endopeptidase activity"/>
    <property type="evidence" value="ECO:0007669"/>
    <property type="project" value="InterPro"/>
</dbReference>
<keyword evidence="3" id="KW-0378">Hydrolase</keyword>
<reference evidence="6" key="1">
    <citation type="journal article" date="2013" name="Nat. Biotechnol.">
        <title>Draft genome sequence of chickpea (Cicer arietinum) provides a resource for trait improvement.</title>
        <authorList>
            <person name="Varshney R.K."/>
            <person name="Song C."/>
            <person name="Saxena R.K."/>
            <person name="Azam S."/>
            <person name="Yu S."/>
            <person name="Sharpe A.G."/>
            <person name="Cannon S."/>
            <person name="Baek J."/>
            <person name="Rosen B.D."/>
            <person name="Tar'an B."/>
            <person name="Millan T."/>
            <person name="Zhang X."/>
            <person name="Ramsay L.D."/>
            <person name="Iwata A."/>
            <person name="Wang Y."/>
            <person name="Nelson W."/>
            <person name="Farmer A.D."/>
            <person name="Gaur P.M."/>
            <person name="Soderlund C."/>
            <person name="Penmetsa R.V."/>
            <person name="Xu C."/>
            <person name="Bharti A.K."/>
            <person name="He W."/>
            <person name="Winter P."/>
            <person name="Zhao S."/>
            <person name="Hane J.K."/>
            <person name="Carrasquilla-Garcia N."/>
            <person name="Condie J.A."/>
            <person name="Upadhyaya H.D."/>
            <person name="Luo M.C."/>
            <person name="Thudi M."/>
            <person name="Gowda C.L."/>
            <person name="Singh N.P."/>
            <person name="Lichtenzveig J."/>
            <person name="Gali K.K."/>
            <person name="Rubio J."/>
            <person name="Nadarajan N."/>
            <person name="Dolezel J."/>
            <person name="Bansal K.C."/>
            <person name="Xu X."/>
            <person name="Edwards D."/>
            <person name="Zhang G."/>
            <person name="Kahl G."/>
            <person name="Gil J."/>
            <person name="Singh K.B."/>
            <person name="Datta S.K."/>
            <person name="Jackson S.A."/>
            <person name="Wang J."/>
            <person name="Cook D.R."/>
        </authorList>
    </citation>
    <scope>NUCLEOTIDE SEQUENCE [LARGE SCALE GENOMIC DNA]</scope>
    <source>
        <strain evidence="6">cv. CDC Frontier</strain>
    </source>
</reference>
<proteinExistence type="predicted"/>
<dbReference type="RefSeq" id="XP_004508826.1">
    <property type="nucleotide sequence ID" value="XM_004508769.3"/>
</dbReference>
<dbReference type="GO" id="GO:0072686">
    <property type="term" value="C:mitotic spindle"/>
    <property type="evidence" value="ECO:0007669"/>
    <property type="project" value="TreeGrafter"/>
</dbReference>
<evidence type="ECO:0000313" key="9">
    <source>
        <dbReference type="RefSeq" id="XP_027192775.1"/>
    </source>
</evidence>
<organism evidence="7">
    <name type="scientific">Cicer arietinum</name>
    <name type="common">Chickpea</name>
    <name type="synonym">Garbanzo</name>
    <dbReference type="NCBI Taxonomy" id="3827"/>
    <lineage>
        <taxon>Eukaryota</taxon>
        <taxon>Viridiplantae</taxon>
        <taxon>Streptophyta</taxon>
        <taxon>Embryophyta</taxon>
        <taxon>Tracheophyta</taxon>
        <taxon>Spermatophyta</taxon>
        <taxon>Magnoliopsida</taxon>
        <taxon>eudicotyledons</taxon>
        <taxon>Gunneridae</taxon>
        <taxon>Pentapetalae</taxon>
        <taxon>rosids</taxon>
        <taxon>fabids</taxon>
        <taxon>Fabales</taxon>
        <taxon>Fabaceae</taxon>
        <taxon>Papilionoideae</taxon>
        <taxon>50 kb inversion clade</taxon>
        <taxon>NPAAA clade</taxon>
        <taxon>Hologalegina</taxon>
        <taxon>IRL clade</taxon>
        <taxon>Cicereae</taxon>
        <taxon>Cicer</taxon>
    </lineage>
</organism>
<dbReference type="GeneID" id="101507639"/>
<dbReference type="InterPro" id="IPR030397">
    <property type="entry name" value="SEPARIN_core_dom"/>
</dbReference>
<dbReference type="PROSITE" id="PS51700">
    <property type="entry name" value="SEPARIN"/>
    <property type="match status" value="1"/>
</dbReference>
<evidence type="ECO:0000313" key="8">
    <source>
        <dbReference type="RefSeq" id="XP_012573582.1"/>
    </source>
</evidence>
<dbReference type="RefSeq" id="XP_073226942.1">
    <property type="nucleotide sequence ID" value="XM_073370841.1"/>
</dbReference>
<evidence type="ECO:0000256" key="4">
    <source>
        <dbReference type="ARBA" id="ARBA00022829"/>
    </source>
</evidence>
<protein>
    <recommendedName>
        <fullName evidence="2">separase</fullName>
        <ecNumber evidence="2">3.4.22.49</ecNumber>
    </recommendedName>
</protein>
<dbReference type="STRING" id="3827.A0A1S2YRL9"/>
<evidence type="ECO:0000256" key="2">
    <source>
        <dbReference type="ARBA" id="ARBA00012489"/>
    </source>
</evidence>
<dbReference type="PaxDb" id="3827-XP_004508825.1"/>
<dbReference type="Pfam" id="PF03568">
    <property type="entry name" value="Separin_C"/>
    <property type="match status" value="1"/>
</dbReference>
<feature type="domain" description="Peptidase C50" evidence="5">
    <location>
        <begin position="1"/>
        <end position="44"/>
    </location>
</feature>
<keyword evidence="4" id="KW-0159">Chromosome partition</keyword>
<evidence type="ECO:0000313" key="6">
    <source>
        <dbReference type="Proteomes" id="UP000087171"/>
    </source>
</evidence>
<evidence type="ECO:0000259" key="5">
    <source>
        <dbReference type="PROSITE" id="PS51700"/>
    </source>
</evidence>
<dbReference type="GO" id="GO:0051307">
    <property type="term" value="P:meiotic chromosome separation"/>
    <property type="evidence" value="ECO:0007669"/>
    <property type="project" value="TreeGrafter"/>
</dbReference>